<organism evidence="3 4">
    <name type="scientific">Paracoccus zhejiangensis</name>
    <dbReference type="NCBI Taxonomy" id="1077935"/>
    <lineage>
        <taxon>Bacteria</taxon>
        <taxon>Pseudomonadati</taxon>
        <taxon>Pseudomonadota</taxon>
        <taxon>Alphaproteobacteria</taxon>
        <taxon>Rhodobacterales</taxon>
        <taxon>Paracoccaceae</taxon>
        <taxon>Paracoccus</taxon>
    </lineage>
</organism>
<keyword evidence="4" id="KW-1185">Reference proteome</keyword>
<keyword evidence="2" id="KW-0812">Transmembrane</keyword>
<name>A0A2H5F335_9RHOB</name>
<dbReference type="Proteomes" id="UP000234530">
    <property type="component" value="Chromosome"/>
</dbReference>
<accession>A0A2H5F335</accession>
<keyword evidence="2" id="KW-1133">Transmembrane helix</keyword>
<evidence type="ECO:0000256" key="2">
    <source>
        <dbReference type="SAM" id="Phobius"/>
    </source>
</evidence>
<gene>
    <name evidence="3" type="ORF">CX676_18840</name>
</gene>
<dbReference type="AlphaFoldDB" id="A0A2H5F335"/>
<feature type="transmembrane region" description="Helical" evidence="2">
    <location>
        <begin position="162"/>
        <end position="185"/>
    </location>
</feature>
<reference evidence="3 4" key="1">
    <citation type="journal article" date="2013" name="Antonie Van Leeuwenhoek">
        <title>Paracoccus zhejiangensis sp. nov., isolated from activated sludge in wastewater-treatment system.</title>
        <authorList>
            <person name="Wu Z.G."/>
            <person name="Zhang D.F."/>
            <person name="Liu Y.L."/>
            <person name="Wang F."/>
            <person name="Jiang X."/>
            <person name="Li C."/>
            <person name="Li S.P."/>
            <person name="Hong Q."/>
            <person name="Li W.J."/>
        </authorList>
    </citation>
    <scope>NUCLEOTIDE SEQUENCE [LARGE SCALE GENOMIC DNA]</scope>
    <source>
        <strain evidence="3 4">J6</strain>
    </source>
</reference>
<dbReference type="EMBL" id="CP025430">
    <property type="protein sequence ID" value="AUH65960.1"/>
    <property type="molecule type" value="Genomic_DNA"/>
</dbReference>
<dbReference type="KEGG" id="pzh:CX676_18840"/>
<evidence type="ECO:0000256" key="1">
    <source>
        <dbReference type="SAM" id="MobiDB-lite"/>
    </source>
</evidence>
<evidence type="ECO:0000313" key="3">
    <source>
        <dbReference type="EMBL" id="AUH65960.1"/>
    </source>
</evidence>
<feature type="transmembrane region" description="Helical" evidence="2">
    <location>
        <begin position="115"/>
        <end position="141"/>
    </location>
</feature>
<sequence>MANRSRAKAPAHTVISRAPSPCGKPGAMSPLPCSIQPFPRTRSQGQGRPQDGQAVTSWRDRGWIQRLREQLRKMWVRVILYSLAGVVLALVAPFMGRVLPYVPQIDLASGSVDELLNIIATSMLAVTTFSMSIIVGAYGSATSNATPRATRLLEEDRTAQTAVSVFIGSFLFSIVGIIGLSAGLYPDNSRVLLFVATLADIALIAWALVRWVTHLNDFGRMSDIIARIEEAAKPAARLYRDHPALGAIPRADALPDGLPLVSSILSGHVRHVDLQKLQARAGQCGIKVQILRMPGKYVHRGEALLRLTGPVAEADHIALRQAFSLGEARSFDQDLGYGLTVLGEVASKALSPGINDPGTAIEVLRAGTRVLEVLHEQRATRDQVTFDLVYAPPLDLERLYAVFYTPIARDGAGLLEVQESLQDCLAAVARFGDAPAARREAERARARAEDALTEDWERKALAQA</sequence>
<evidence type="ECO:0000313" key="4">
    <source>
        <dbReference type="Proteomes" id="UP000234530"/>
    </source>
</evidence>
<feature type="transmembrane region" description="Helical" evidence="2">
    <location>
        <begin position="191"/>
        <end position="212"/>
    </location>
</feature>
<proteinExistence type="predicted"/>
<protein>
    <submittedName>
        <fullName evidence="3">DUF2254 domain-containing protein</fullName>
    </submittedName>
</protein>
<feature type="transmembrane region" description="Helical" evidence="2">
    <location>
        <begin position="74"/>
        <end position="95"/>
    </location>
</feature>
<keyword evidence="2" id="KW-0472">Membrane</keyword>
<dbReference type="InterPro" id="IPR018723">
    <property type="entry name" value="DUF2254_membrane"/>
</dbReference>
<feature type="region of interest" description="Disordered" evidence="1">
    <location>
        <begin position="1"/>
        <end position="54"/>
    </location>
</feature>
<dbReference type="Pfam" id="PF10011">
    <property type="entry name" value="DUF2254"/>
    <property type="match status" value="1"/>
</dbReference>